<evidence type="ECO:0000256" key="1">
    <source>
        <dbReference type="SAM" id="SignalP"/>
    </source>
</evidence>
<organism evidence="2 3">
    <name type="scientific">Christiangramia lutea</name>
    <dbReference type="NCBI Taxonomy" id="1607951"/>
    <lineage>
        <taxon>Bacteria</taxon>
        <taxon>Pseudomonadati</taxon>
        <taxon>Bacteroidota</taxon>
        <taxon>Flavobacteriia</taxon>
        <taxon>Flavobacteriales</taxon>
        <taxon>Flavobacteriaceae</taxon>
        <taxon>Christiangramia</taxon>
    </lineage>
</organism>
<evidence type="ECO:0008006" key="4">
    <source>
        <dbReference type="Google" id="ProtNLM"/>
    </source>
</evidence>
<evidence type="ECO:0000313" key="3">
    <source>
        <dbReference type="Proteomes" id="UP001139226"/>
    </source>
</evidence>
<feature type="chain" id="PRO_5040813859" description="Outer membrane protein beta-barrel domain-containing protein" evidence="1">
    <location>
        <begin position="20"/>
        <end position="219"/>
    </location>
</feature>
<sequence length="219" mass="25250">MIRFLFFLWLIACSFQGQAQFEPKIYTGAKPVYDKGFESNLYGGFEVGIEVFRFKFIAPEVGINYYSGQPNEFERLNFESSPPLATARYDGRFNSLNFSVAPKFIFGNEEAALVLLPEYNLGSIKASERFFRRNANQYDLTEEVSERTSHSFWTFSAGVEGDFFGLDRIKFSFLITYSTLDTKKAFEDLQFSETKYNYKEGSADGLGLTFRAYFDIFKN</sequence>
<dbReference type="Proteomes" id="UP001139226">
    <property type="component" value="Unassembled WGS sequence"/>
</dbReference>
<dbReference type="AlphaFoldDB" id="A0A9X1V3X1"/>
<accession>A0A9X1V3X1</accession>
<protein>
    <recommendedName>
        <fullName evidence="4">Outer membrane protein beta-barrel domain-containing protein</fullName>
    </recommendedName>
</protein>
<keyword evidence="3" id="KW-1185">Reference proteome</keyword>
<dbReference type="RefSeq" id="WP_240714156.1">
    <property type="nucleotide sequence ID" value="NZ_JAKVTV010000004.1"/>
</dbReference>
<gene>
    <name evidence="2" type="ORF">ML462_12530</name>
</gene>
<proteinExistence type="predicted"/>
<feature type="signal peptide" evidence="1">
    <location>
        <begin position="1"/>
        <end position="19"/>
    </location>
</feature>
<keyword evidence="1" id="KW-0732">Signal</keyword>
<name>A0A9X1V3X1_9FLAO</name>
<dbReference type="EMBL" id="JAKVTV010000004">
    <property type="protein sequence ID" value="MCH4823997.1"/>
    <property type="molecule type" value="Genomic_DNA"/>
</dbReference>
<reference evidence="2" key="1">
    <citation type="submission" date="2022-03" db="EMBL/GenBank/DDBJ databases">
        <title>Gramella crocea sp. nov., isolated from activated sludge of a seafood processing plant.</title>
        <authorList>
            <person name="Zhang X."/>
        </authorList>
    </citation>
    <scope>NUCLEOTIDE SEQUENCE</scope>
    <source>
        <strain evidence="2">YJ019</strain>
    </source>
</reference>
<evidence type="ECO:0000313" key="2">
    <source>
        <dbReference type="EMBL" id="MCH4823997.1"/>
    </source>
</evidence>
<comment type="caution">
    <text evidence="2">The sequence shown here is derived from an EMBL/GenBank/DDBJ whole genome shotgun (WGS) entry which is preliminary data.</text>
</comment>